<name>A0A7W7RD21_9ACTN</name>
<sequence length="235" mass="26102">MGVRGAAPEGAARTVVGRPPRDRFWCPGVWRPTTGVLARGWARRSWLWGQTSGETRRNGRVWVRGPRRGCPWGHVQRRECPRGHSRRGPSPRTSAQSPSTRAPPPDGSTGARKGTVPTGPAALAARATTHPRHRFSSVSRSAWQVGHHRGPEGPEAGEASNERPHRRARRFPATGRPTRENSSSPLRPEQPGPSWLQRAPRPPPIVWCYTPRDPSGGRPTCALQPDRELQRRLRY</sequence>
<dbReference type="Proteomes" id="UP000523007">
    <property type="component" value="Unassembled WGS sequence"/>
</dbReference>
<feature type="compositionally biased region" description="Basic and acidic residues" evidence="1">
    <location>
        <begin position="225"/>
        <end position="235"/>
    </location>
</feature>
<organism evidence="2 3">
    <name type="scientific">Lipingzhangella halophila</name>
    <dbReference type="NCBI Taxonomy" id="1783352"/>
    <lineage>
        <taxon>Bacteria</taxon>
        <taxon>Bacillati</taxon>
        <taxon>Actinomycetota</taxon>
        <taxon>Actinomycetes</taxon>
        <taxon>Streptosporangiales</taxon>
        <taxon>Nocardiopsidaceae</taxon>
        <taxon>Lipingzhangella</taxon>
    </lineage>
</organism>
<evidence type="ECO:0000313" key="3">
    <source>
        <dbReference type="Proteomes" id="UP000523007"/>
    </source>
</evidence>
<comment type="caution">
    <text evidence="2">The sequence shown here is derived from an EMBL/GenBank/DDBJ whole genome shotgun (WGS) entry which is preliminary data.</text>
</comment>
<dbReference type="AlphaFoldDB" id="A0A7W7RD21"/>
<evidence type="ECO:0000313" key="2">
    <source>
        <dbReference type="EMBL" id="MBB4929709.1"/>
    </source>
</evidence>
<accession>A0A7W7RD21</accession>
<gene>
    <name evidence="2" type="ORF">F4561_000529</name>
</gene>
<keyword evidence="3" id="KW-1185">Reference proteome</keyword>
<proteinExistence type="predicted"/>
<dbReference type="EMBL" id="JACHJT010000001">
    <property type="protein sequence ID" value="MBB4929709.1"/>
    <property type="molecule type" value="Genomic_DNA"/>
</dbReference>
<evidence type="ECO:0000256" key="1">
    <source>
        <dbReference type="SAM" id="MobiDB-lite"/>
    </source>
</evidence>
<feature type="region of interest" description="Disordered" evidence="1">
    <location>
        <begin position="64"/>
        <end position="235"/>
    </location>
</feature>
<feature type="region of interest" description="Disordered" evidence="1">
    <location>
        <begin position="1"/>
        <end position="21"/>
    </location>
</feature>
<reference evidence="2 3" key="1">
    <citation type="submission" date="2020-08" db="EMBL/GenBank/DDBJ databases">
        <title>Sequencing the genomes of 1000 actinobacteria strains.</title>
        <authorList>
            <person name="Klenk H.-P."/>
        </authorList>
    </citation>
    <scope>NUCLEOTIDE SEQUENCE [LARGE SCALE GENOMIC DNA]</scope>
    <source>
        <strain evidence="2 3">DSM 102030</strain>
    </source>
</reference>
<protein>
    <submittedName>
        <fullName evidence="2">Uncharacterized protein</fullName>
    </submittedName>
</protein>